<accession>A0A843WKW1</accession>
<comment type="caution">
    <text evidence="2">The sequence shown here is derived from an EMBL/GenBank/DDBJ whole genome shotgun (WGS) entry which is preliminary data.</text>
</comment>
<feature type="non-terminal residue" evidence="2">
    <location>
        <position position="89"/>
    </location>
</feature>
<feature type="region of interest" description="Disordered" evidence="1">
    <location>
        <begin position="57"/>
        <end position="89"/>
    </location>
</feature>
<keyword evidence="3" id="KW-1185">Reference proteome</keyword>
<organism evidence="2 3">
    <name type="scientific">Colocasia esculenta</name>
    <name type="common">Wild taro</name>
    <name type="synonym">Arum esculentum</name>
    <dbReference type="NCBI Taxonomy" id="4460"/>
    <lineage>
        <taxon>Eukaryota</taxon>
        <taxon>Viridiplantae</taxon>
        <taxon>Streptophyta</taxon>
        <taxon>Embryophyta</taxon>
        <taxon>Tracheophyta</taxon>
        <taxon>Spermatophyta</taxon>
        <taxon>Magnoliopsida</taxon>
        <taxon>Liliopsida</taxon>
        <taxon>Araceae</taxon>
        <taxon>Aroideae</taxon>
        <taxon>Colocasieae</taxon>
        <taxon>Colocasia</taxon>
    </lineage>
</organism>
<reference evidence="2" key="1">
    <citation type="submission" date="2017-07" db="EMBL/GenBank/DDBJ databases">
        <title>Taro Niue Genome Assembly and Annotation.</title>
        <authorList>
            <person name="Atibalentja N."/>
            <person name="Keating K."/>
            <person name="Fields C.J."/>
        </authorList>
    </citation>
    <scope>NUCLEOTIDE SEQUENCE</scope>
    <source>
        <strain evidence="2">Niue_2</strain>
        <tissue evidence="2">Leaf</tissue>
    </source>
</reference>
<feature type="region of interest" description="Disordered" evidence="1">
    <location>
        <begin position="1"/>
        <end position="41"/>
    </location>
</feature>
<dbReference type="Proteomes" id="UP000652761">
    <property type="component" value="Unassembled WGS sequence"/>
</dbReference>
<evidence type="ECO:0000313" key="3">
    <source>
        <dbReference type="Proteomes" id="UP000652761"/>
    </source>
</evidence>
<protein>
    <submittedName>
        <fullName evidence="2">Uncharacterized protein</fullName>
    </submittedName>
</protein>
<dbReference type="AlphaFoldDB" id="A0A843WKW1"/>
<sequence length="89" mass="9460">TTVLRLASLDGSGATKSEAVRKGLTDLPGRTPNNLGVPDQPRELCKRLNATVLTTVFPSAPESTTRAHPPHGVLPLQDKPSSAKHRVND</sequence>
<name>A0A843WKW1_COLES</name>
<evidence type="ECO:0000313" key="2">
    <source>
        <dbReference type="EMBL" id="MQM08347.1"/>
    </source>
</evidence>
<feature type="compositionally biased region" description="Polar residues" evidence="1">
    <location>
        <begin position="57"/>
        <end position="66"/>
    </location>
</feature>
<evidence type="ECO:0000256" key="1">
    <source>
        <dbReference type="SAM" id="MobiDB-lite"/>
    </source>
</evidence>
<gene>
    <name evidence="2" type="ORF">Taro_041202</name>
</gene>
<dbReference type="EMBL" id="NMUH01004100">
    <property type="protein sequence ID" value="MQM08347.1"/>
    <property type="molecule type" value="Genomic_DNA"/>
</dbReference>
<proteinExistence type="predicted"/>